<dbReference type="RefSeq" id="WP_151656813.1">
    <property type="nucleotide sequence ID" value="NZ_WBVP01000035.1"/>
</dbReference>
<reference evidence="1 2" key="1">
    <citation type="submission" date="2019-09" db="EMBL/GenBank/DDBJ databases">
        <title>Genome of Aliivibrio finisterrensis LMG 23869 (type strain).</title>
        <authorList>
            <person name="Bowman J.P."/>
        </authorList>
    </citation>
    <scope>NUCLEOTIDE SEQUENCE [LARGE SCALE GENOMIC DNA]</scope>
    <source>
        <strain evidence="1 2">LMG 23869</strain>
    </source>
</reference>
<comment type="caution">
    <text evidence="1">The sequence shown here is derived from an EMBL/GenBank/DDBJ whole genome shotgun (WGS) entry which is preliminary data.</text>
</comment>
<dbReference type="EMBL" id="WBVP01000035">
    <property type="protein sequence ID" value="KAB2823139.1"/>
    <property type="molecule type" value="Genomic_DNA"/>
</dbReference>
<evidence type="ECO:0000313" key="2">
    <source>
        <dbReference type="Proteomes" id="UP000434870"/>
    </source>
</evidence>
<accession>A0A6N6RNU9</accession>
<gene>
    <name evidence="1" type="ORF">F8B77_16895</name>
</gene>
<dbReference type="Proteomes" id="UP000434870">
    <property type="component" value="Unassembled WGS sequence"/>
</dbReference>
<dbReference type="AlphaFoldDB" id="A0A6N6RNU9"/>
<sequence>MQYKLEIRPVNISDINAECPYMPEPTEHEMYLAAFIEDINYLKMVNNAEEFNGDIIVKLNDENRFEEFRLGLVTVHKEFFGKFRVSNITKFA</sequence>
<organism evidence="1 2">
    <name type="scientific">Aliivibrio finisterrensis</name>
    <dbReference type="NCBI Taxonomy" id="511998"/>
    <lineage>
        <taxon>Bacteria</taxon>
        <taxon>Pseudomonadati</taxon>
        <taxon>Pseudomonadota</taxon>
        <taxon>Gammaproteobacteria</taxon>
        <taxon>Vibrionales</taxon>
        <taxon>Vibrionaceae</taxon>
        <taxon>Aliivibrio</taxon>
    </lineage>
</organism>
<name>A0A6N6RNU9_9GAMM</name>
<proteinExistence type="predicted"/>
<protein>
    <submittedName>
        <fullName evidence="1">Uncharacterized protein</fullName>
    </submittedName>
</protein>
<evidence type="ECO:0000313" key="1">
    <source>
        <dbReference type="EMBL" id="KAB2823139.1"/>
    </source>
</evidence>